<gene>
    <name evidence="1" type="ORF">OFUS_LOCUS7811</name>
</gene>
<keyword evidence="2" id="KW-1185">Reference proteome</keyword>
<dbReference type="AlphaFoldDB" id="A0A8S4NLW8"/>
<dbReference type="EMBL" id="CAIIXF020000004">
    <property type="protein sequence ID" value="CAH1781207.1"/>
    <property type="molecule type" value="Genomic_DNA"/>
</dbReference>
<evidence type="ECO:0000313" key="2">
    <source>
        <dbReference type="Proteomes" id="UP000749559"/>
    </source>
</evidence>
<comment type="caution">
    <text evidence="1">The sequence shown here is derived from an EMBL/GenBank/DDBJ whole genome shotgun (WGS) entry which is preliminary data.</text>
</comment>
<evidence type="ECO:0000313" key="1">
    <source>
        <dbReference type="EMBL" id="CAH1781207.1"/>
    </source>
</evidence>
<sequence>MSKPAERLNDRNKGKIIMEVRPSRGHKTCQIRNEAQARSNVVGLGSQGLVATLQYLNEGSPELTARFTSSIPSLILDFLGMMFSLKIKLGTSMTIPNYVYIQSNGLLSFQGV</sequence>
<reference evidence="1" key="1">
    <citation type="submission" date="2022-03" db="EMBL/GenBank/DDBJ databases">
        <authorList>
            <person name="Martin C."/>
        </authorList>
    </citation>
    <scope>NUCLEOTIDE SEQUENCE</scope>
</reference>
<name>A0A8S4NLW8_OWEFU</name>
<protein>
    <submittedName>
        <fullName evidence="1">Uncharacterized protein</fullName>
    </submittedName>
</protein>
<feature type="non-terminal residue" evidence="1">
    <location>
        <position position="112"/>
    </location>
</feature>
<proteinExistence type="predicted"/>
<accession>A0A8S4NLW8</accession>
<organism evidence="1 2">
    <name type="scientific">Owenia fusiformis</name>
    <name type="common">Polychaete worm</name>
    <dbReference type="NCBI Taxonomy" id="6347"/>
    <lineage>
        <taxon>Eukaryota</taxon>
        <taxon>Metazoa</taxon>
        <taxon>Spiralia</taxon>
        <taxon>Lophotrochozoa</taxon>
        <taxon>Annelida</taxon>
        <taxon>Polychaeta</taxon>
        <taxon>Sedentaria</taxon>
        <taxon>Canalipalpata</taxon>
        <taxon>Sabellida</taxon>
        <taxon>Oweniida</taxon>
        <taxon>Oweniidae</taxon>
        <taxon>Owenia</taxon>
    </lineage>
</organism>
<dbReference type="Proteomes" id="UP000749559">
    <property type="component" value="Unassembled WGS sequence"/>
</dbReference>